<evidence type="ECO:0000259" key="1">
    <source>
        <dbReference type="Pfam" id="PF04717"/>
    </source>
</evidence>
<dbReference type="Pfam" id="PF05954">
    <property type="entry name" value="Phage_GPD"/>
    <property type="match status" value="1"/>
</dbReference>
<organism evidence="2 3">
    <name type="scientific">Silvanigrella paludirubra</name>
    <dbReference type="NCBI Taxonomy" id="2499159"/>
    <lineage>
        <taxon>Bacteria</taxon>
        <taxon>Pseudomonadati</taxon>
        <taxon>Bdellovibrionota</taxon>
        <taxon>Oligoflexia</taxon>
        <taxon>Silvanigrellales</taxon>
        <taxon>Silvanigrellaceae</taxon>
        <taxon>Silvanigrella</taxon>
    </lineage>
</organism>
<dbReference type="Gene3D" id="2.30.110.50">
    <property type="match status" value="1"/>
</dbReference>
<evidence type="ECO:0000313" key="3">
    <source>
        <dbReference type="Proteomes" id="UP000437748"/>
    </source>
</evidence>
<dbReference type="InterPro" id="IPR037026">
    <property type="entry name" value="Vgr_OB-fold_dom_sf"/>
</dbReference>
<dbReference type="Gene3D" id="2.40.50.230">
    <property type="entry name" value="Gp5 N-terminal domain"/>
    <property type="match status" value="1"/>
</dbReference>
<dbReference type="SUPFAM" id="SSF69279">
    <property type="entry name" value="Phage tail proteins"/>
    <property type="match status" value="1"/>
</dbReference>
<comment type="caution">
    <text evidence="2">The sequence shown here is derived from an EMBL/GenBank/DDBJ whole genome shotgun (WGS) entry which is preliminary data.</text>
</comment>
<keyword evidence="3" id="KW-1185">Reference proteome</keyword>
<evidence type="ECO:0000313" key="2">
    <source>
        <dbReference type="EMBL" id="KAB8039976.1"/>
    </source>
</evidence>
<dbReference type="Proteomes" id="UP000437748">
    <property type="component" value="Unassembled WGS sequence"/>
</dbReference>
<dbReference type="RefSeq" id="WP_153419659.1">
    <property type="nucleotide sequence ID" value="NZ_WFLM01000002.1"/>
</dbReference>
<dbReference type="SUPFAM" id="SSF69255">
    <property type="entry name" value="gp5 N-terminal domain-like"/>
    <property type="match status" value="1"/>
</dbReference>
<feature type="domain" description="Gp5/Type VI secretion system Vgr protein OB-fold" evidence="1">
    <location>
        <begin position="447"/>
        <end position="509"/>
    </location>
</feature>
<dbReference type="AlphaFoldDB" id="A0A6N6VYL0"/>
<dbReference type="OrthoDB" id="9762420at2"/>
<reference evidence="2 3" key="1">
    <citation type="submission" date="2019-10" db="EMBL/GenBank/DDBJ databases">
        <title>New species of Slilvanegrellaceae.</title>
        <authorList>
            <person name="Pitt A."/>
            <person name="Hahn M.W."/>
        </authorList>
    </citation>
    <scope>NUCLEOTIDE SEQUENCE [LARGE SCALE GENOMIC DNA]</scope>
    <source>
        <strain evidence="2 3">SP-Ram-0.45-NSY-1</strain>
    </source>
</reference>
<protein>
    <recommendedName>
        <fullName evidence="1">Gp5/Type VI secretion system Vgr protein OB-fold domain-containing protein</fullName>
    </recommendedName>
</protein>
<dbReference type="InterPro" id="IPR006531">
    <property type="entry name" value="Gp5/Vgr_OB"/>
</dbReference>
<dbReference type="Pfam" id="PF04717">
    <property type="entry name" value="Phage_base_V"/>
    <property type="match status" value="1"/>
</dbReference>
<accession>A0A6N6VYL0</accession>
<dbReference type="Gene3D" id="3.55.50.10">
    <property type="entry name" value="Baseplate protein-like domains"/>
    <property type="match status" value="1"/>
</dbReference>
<gene>
    <name evidence="2" type="ORF">GCL60_06855</name>
</gene>
<name>A0A6N6VYL0_9BACT</name>
<dbReference type="EMBL" id="WFLM01000002">
    <property type="protein sequence ID" value="KAB8039976.1"/>
    <property type="molecule type" value="Genomic_DNA"/>
</dbReference>
<sequence>MKQDIFSYVKNKTGYTLIATFYKNDKKILETGLSQFLVFDEISSLTEMELQFILDPMQIHEICTKLSFDLEKSSSFFYFSKVHIEIFNSLGIPIREYSSFVSQTKLEDYYSDKKKFTFYANPLPWFLQKSNNYRVYIDKKVEDIIKDVFSDFEKMSFIKFNVKFKFSPEKDTIRINCIQNGESDWDFILRLIDEEDWDFIFTYEKGEQIFHILNDVNLINTLISESKYRKIALDIEDNSQNLIKSEDNPLKEALAFRKERITNINFVYSGAPIEIDSFDSDHRNFGKVMKKESEKKSGDHLLKVKQRLGFEGAKKYKEKASSVKFLENKTTSLEKKVNSNLKNISAISSSLKIHIGSMISANYNSSQKKPLTSHLNEIKDYRVQSYTFVFMYVGGDEFHYETNIILHHKDVQHNVSHKYNRNYIDGTITAKVYGEEYELNLDENYFIKVQLPWQYDKYSDKAEYIYARYMSPWANKSYGFFAIPRGGEEVLVAFEDGDPDLPVVIGGLYNEKRPAPISNLKKQHILALYDQPSENKKNNFLEMDHKTATVNIAAAKHMRIRSFGDHLTQSKLTMTMRTSENMLSKSKLQMEFITDKNMLSTSKEQMECKTEKNMLHESKEQMEFISKKNMLHESKEHMDFITENKMSFEAEKNIEFKTDKEYLLDAIENIKIKSEKEVVTEAQDKISLNSQKEVIITVGSAQVKIESSGLVSIKCKKMNINSASSKIEIE</sequence>
<proteinExistence type="predicted"/>